<dbReference type="PRINTS" id="PR00410">
    <property type="entry name" value="PHEHYDRXLASE"/>
</dbReference>
<proteinExistence type="predicted"/>
<dbReference type="Pfam" id="PF00111">
    <property type="entry name" value="Fer2"/>
    <property type="match status" value="1"/>
</dbReference>
<dbReference type="InterPro" id="IPR017938">
    <property type="entry name" value="Riboflavin_synthase-like_b-brl"/>
</dbReference>
<dbReference type="Gene3D" id="2.40.30.10">
    <property type="entry name" value="Translation factors"/>
    <property type="match status" value="1"/>
</dbReference>
<dbReference type="SUPFAM" id="SSF54292">
    <property type="entry name" value="2Fe-2S ferredoxin-like"/>
    <property type="match status" value="1"/>
</dbReference>
<dbReference type="CDD" id="cd00207">
    <property type="entry name" value="fer2"/>
    <property type="match status" value="1"/>
</dbReference>
<organism evidence="3 4">
    <name type="scientific">Thioalbus denitrificans</name>
    <dbReference type="NCBI Taxonomy" id="547122"/>
    <lineage>
        <taxon>Bacteria</taxon>
        <taxon>Pseudomonadati</taxon>
        <taxon>Pseudomonadota</taxon>
        <taxon>Gammaproteobacteria</taxon>
        <taxon>Chromatiales</taxon>
        <taxon>Ectothiorhodospiraceae</taxon>
        <taxon>Thioalbus</taxon>
    </lineage>
</organism>
<keyword evidence="4" id="KW-1185">Reference proteome</keyword>
<dbReference type="InterPro" id="IPR017927">
    <property type="entry name" value="FAD-bd_FR_type"/>
</dbReference>
<dbReference type="InterPro" id="IPR012675">
    <property type="entry name" value="Beta-grasp_dom_sf"/>
</dbReference>
<dbReference type="GO" id="GO:0051536">
    <property type="term" value="F:iron-sulfur cluster binding"/>
    <property type="evidence" value="ECO:0007669"/>
    <property type="project" value="InterPro"/>
</dbReference>
<evidence type="ECO:0000259" key="1">
    <source>
        <dbReference type="PROSITE" id="PS51085"/>
    </source>
</evidence>
<dbReference type="InterPro" id="IPR050415">
    <property type="entry name" value="MRET"/>
</dbReference>
<reference evidence="3 4" key="1">
    <citation type="submission" date="2018-07" db="EMBL/GenBank/DDBJ databases">
        <title>Genomic Encyclopedia of Type Strains, Phase IV (KMG-IV): sequencing the most valuable type-strain genomes for metagenomic binning, comparative biology and taxonomic classification.</title>
        <authorList>
            <person name="Goeker M."/>
        </authorList>
    </citation>
    <scope>NUCLEOTIDE SEQUENCE [LARGE SCALE GENOMIC DNA]</scope>
    <source>
        <strain evidence="3 4">DSM 26407</strain>
    </source>
</reference>
<dbReference type="Proteomes" id="UP000252707">
    <property type="component" value="Unassembled WGS sequence"/>
</dbReference>
<sequence length="331" mass="36537">MTHRIRMLPSGHTFECEATETVLEAALRSGVNLDHGCATGTCGECLARVVSGSVGEELFHDYVVGDAERLQGYALMCRSRPGSDLEIEAHEARSAADIPEQQLTARIVRVDAPADDYRVLHLRTPRTRTLRFLAGQSVELKLRGLQPRVLPVASCPCNGMQLQFHLRRDPRDPFAERVFHDPAFTAPVELRGPFGEFILDEEDPNPLVLVALDTGFAPMKSLIEHAIALELPQPVVLIWFAIHPGGHYLANYCRSWADALDDFRFVPLVLDAGRGRRLTASEQALAVLARLESLPEPRVYLAGPADPTRDLEQALAAAGLPGERLRMETMP</sequence>
<evidence type="ECO:0000313" key="4">
    <source>
        <dbReference type="Proteomes" id="UP000252707"/>
    </source>
</evidence>
<comment type="caution">
    <text evidence="3">The sequence shown here is derived from an EMBL/GenBank/DDBJ whole genome shotgun (WGS) entry which is preliminary data.</text>
</comment>
<dbReference type="InterPro" id="IPR036010">
    <property type="entry name" value="2Fe-2S_ferredoxin-like_sf"/>
</dbReference>
<dbReference type="InterPro" id="IPR001041">
    <property type="entry name" value="2Fe-2S_ferredoxin-type"/>
</dbReference>
<dbReference type="PANTHER" id="PTHR47354">
    <property type="entry name" value="NADH OXIDOREDUCTASE HCR"/>
    <property type="match status" value="1"/>
</dbReference>
<dbReference type="GO" id="GO:0016491">
    <property type="term" value="F:oxidoreductase activity"/>
    <property type="evidence" value="ECO:0007669"/>
    <property type="project" value="InterPro"/>
</dbReference>
<evidence type="ECO:0000313" key="3">
    <source>
        <dbReference type="EMBL" id="RCX24843.1"/>
    </source>
</evidence>
<name>A0A369BTF2_9GAMM</name>
<dbReference type="RefSeq" id="WP_114281159.1">
    <property type="nucleotide sequence ID" value="NZ_QPJY01000015.1"/>
</dbReference>
<gene>
    <name evidence="3" type="ORF">DFQ59_11563</name>
</gene>
<dbReference type="AlphaFoldDB" id="A0A369BTF2"/>
<dbReference type="EMBL" id="QPJY01000015">
    <property type="protein sequence ID" value="RCX24843.1"/>
    <property type="molecule type" value="Genomic_DNA"/>
</dbReference>
<accession>A0A369BTF2</accession>
<protein>
    <submittedName>
        <fullName evidence="3">CDP-4-dehydro-6-deoxyglucose reductase</fullName>
    </submittedName>
</protein>
<feature type="domain" description="2Fe-2S ferredoxin-type" evidence="1">
    <location>
        <begin position="3"/>
        <end position="93"/>
    </location>
</feature>
<dbReference type="PANTHER" id="PTHR47354:SF5">
    <property type="entry name" value="PROTEIN RFBI"/>
    <property type="match status" value="1"/>
</dbReference>
<dbReference type="PROSITE" id="PS51085">
    <property type="entry name" value="2FE2S_FER_2"/>
    <property type="match status" value="1"/>
</dbReference>
<dbReference type="SUPFAM" id="SSF63380">
    <property type="entry name" value="Riboflavin synthase domain-like"/>
    <property type="match status" value="1"/>
</dbReference>
<feature type="domain" description="FAD-binding FR-type" evidence="2">
    <location>
        <begin position="100"/>
        <end position="200"/>
    </location>
</feature>
<dbReference type="SUPFAM" id="SSF52343">
    <property type="entry name" value="Ferredoxin reductase-like, C-terminal NADP-linked domain"/>
    <property type="match status" value="1"/>
</dbReference>
<dbReference type="InterPro" id="IPR039261">
    <property type="entry name" value="FNR_nucleotide-bd"/>
</dbReference>
<dbReference type="Gene3D" id="3.40.50.80">
    <property type="entry name" value="Nucleotide-binding domain of ferredoxin-NADP reductase (FNR) module"/>
    <property type="match status" value="1"/>
</dbReference>
<dbReference type="PROSITE" id="PS51384">
    <property type="entry name" value="FAD_FR"/>
    <property type="match status" value="1"/>
</dbReference>
<dbReference type="OrthoDB" id="9806195at2"/>
<dbReference type="Gene3D" id="3.10.20.30">
    <property type="match status" value="1"/>
</dbReference>
<evidence type="ECO:0000259" key="2">
    <source>
        <dbReference type="PROSITE" id="PS51384"/>
    </source>
</evidence>